<dbReference type="GO" id="GO:0016853">
    <property type="term" value="F:isomerase activity"/>
    <property type="evidence" value="ECO:0007669"/>
    <property type="project" value="UniProtKB-KW"/>
</dbReference>
<dbReference type="Pfam" id="PF13342">
    <property type="entry name" value="Toprim_Crpt"/>
    <property type="match status" value="1"/>
</dbReference>
<dbReference type="InterPro" id="IPR023405">
    <property type="entry name" value="Topo_IA_core_domain"/>
</dbReference>
<dbReference type="AlphaFoldDB" id="A0A0P9LG81"/>
<protein>
    <submittedName>
        <fullName evidence="2">DNA topoisomerase III</fullName>
    </submittedName>
</protein>
<comment type="caution">
    <text evidence="1">The sequence shown here is derived from an EMBL/GenBank/DDBJ whole genome shotgun (WGS) entry which is preliminary data.</text>
</comment>
<sequence length="158" mass="17103">MGLEFIAALPAIATTPDMTALWHEQQQMIEAGELTVEEFLDELEGFIADQVQNIDLGNVQGDGKPILDSLNAQCPMCGGELAVTPRVIGCRACAFKFHPEVSGKMLSPGQIEALLTNGKTGVLKGFHSKKTGKSFEAALKLNNEAKLEFVFSRKPKRA</sequence>
<reference evidence="1 3" key="1">
    <citation type="submission" date="2015-09" db="EMBL/GenBank/DDBJ databases">
        <title>Genome announcement of multiple Pseudomonas syringae strains.</title>
        <authorList>
            <person name="Thakur S."/>
            <person name="Wang P.W."/>
            <person name="Gong Y."/>
            <person name="Weir B.S."/>
            <person name="Guttman D.S."/>
        </authorList>
    </citation>
    <scope>NUCLEOTIDE SEQUENCE [LARGE SCALE GENOMIC DNA]</scope>
    <source>
        <strain evidence="1 3">ICMP2823</strain>
    </source>
</reference>
<evidence type="ECO:0000313" key="1">
    <source>
        <dbReference type="EMBL" id="KPW69341.1"/>
    </source>
</evidence>
<proteinExistence type="predicted"/>
<evidence type="ECO:0000313" key="2">
    <source>
        <dbReference type="EMBL" id="RMN36810.1"/>
    </source>
</evidence>
<dbReference type="EMBL" id="LJPX01000444">
    <property type="protein sequence ID" value="KPW69341.1"/>
    <property type="molecule type" value="Genomic_DNA"/>
</dbReference>
<gene>
    <name evidence="1" type="ORF">ALO81_200212</name>
    <name evidence="2" type="ORF">ALQ64_01903</name>
</gene>
<accession>A0A0P9LG81</accession>
<dbReference type="InterPro" id="IPR013824">
    <property type="entry name" value="Topo_IA_cen_sub1"/>
</dbReference>
<dbReference type="Gene3D" id="1.10.460.10">
    <property type="entry name" value="Topoisomerase I, domain 2"/>
    <property type="match status" value="1"/>
</dbReference>
<name>A0A0P9LG81_PSECA</name>
<dbReference type="PATRIC" id="fig|86840.3.peg.4465"/>
<dbReference type="EMBL" id="RBOW01000248">
    <property type="protein sequence ID" value="RMN36810.1"/>
    <property type="molecule type" value="Genomic_DNA"/>
</dbReference>
<organism evidence="1 3">
    <name type="scientific">Pseudomonas cannabina</name>
    <dbReference type="NCBI Taxonomy" id="86840"/>
    <lineage>
        <taxon>Bacteria</taxon>
        <taxon>Pseudomonadati</taxon>
        <taxon>Pseudomonadota</taxon>
        <taxon>Gammaproteobacteria</taxon>
        <taxon>Pseudomonadales</taxon>
        <taxon>Pseudomonadaceae</taxon>
        <taxon>Pseudomonas</taxon>
    </lineage>
</organism>
<evidence type="ECO:0000313" key="4">
    <source>
        <dbReference type="Proteomes" id="UP000281372"/>
    </source>
</evidence>
<evidence type="ECO:0000313" key="3">
    <source>
        <dbReference type="Proteomes" id="UP000050564"/>
    </source>
</evidence>
<dbReference type="Proteomes" id="UP000281372">
    <property type="component" value="Unassembled WGS sequence"/>
</dbReference>
<dbReference type="InterPro" id="IPR025589">
    <property type="entry name" value="Toprim_C_rpt"/>
</dbReference>
<dbReference type="Proteomes" id="UP000050564">
    <property type="component" value="Unassembled WGS sequence"/>
</dbReference>
<reference evidence="2 4" key="2">
    <citation type="submission" date="2018-08" db="EMBL/GenBank/DDBJ databases">
        <title>Recombination of ecologically and evolutionarily significant loci maintains genetic cohesion in the Pseudomonas syringae species complex.</title>
        <authorList>
            <person name="Dillon M."/>
            <person name="Thakur S."/>
            <person name="Almeida R.N.D."/>
            <person name="Weir B.S."/>
            <person name="Guttman D.S."/>
        </authorList>
    </citation>
    <scope>NUCLEOTIDE SEQUENCE [LARGE SCALE GENOMIC DNA]</scope>
    <source>
        <strain evidence="2 4">ICMP 2821</strain>
    </source>
</reference>
<keyword evidence="2" id="KW-0413">Isomerase</keyword>
<dbReference type="SUPFAM" id="SSF56712">
    <property type="entry name" value="Prokaryotic type I DNA topoisomerase"/>
    <property type="match status" value="1"/>
</dbReference>